<accession>A0A1H3Y6K0</accession>
<evidence type="ECO:0000313" key="2">
    <source>
        <dbReference type="EMBL" id="SEA07183.1"/>
    </source>
</evidence>
<feature type="transmembrane region" description="Helical" evidence="1">
    <location>
        <begin position="42"/>
        <end position="61"/>
    </location>
</feature>
<keyword evidence="3" id="KW-1185">Reference proteome</keyword>
<feature type="transmembrane region" description="Helical" evidence="1">
    <location>
        <begin position="12"/>
        <end position="36"/>
    </location>
</feature>
<evidence type="ECO:0000256" key="1">
    <source>
        <dbReference type="SAM" id="Phobius"/>
    </source>
</evidence>
<dbReference type="AlphaFoldDB" id="A0A1H3Y6K0"/>
<sequence>MAKGTGRRWIPLLGAIILWLGIAFTVLMVAVVIYNVVNGDPVSWVVFPIALGLNLLGYVLIRFSGERFGDVMNTWTG</sequence>
<gene>
    <name evidence="2" type="ORF">SAMN02910418_00873</name>
</gene>
<keyword evidence="1" id="KW-1133">Transmembrane helix</keyword>
<name>A0A1H3Y6K0_9ACTO</name>
<dbReference type="EMBL" id="FNQV01000004">
    <property type="protein sequence ID" value="SEA07183.1"/>
    <property type="molecule type" value="Genomic_DNA"/>
</dbReference>
<dbReference type="RefSeq" id="WP_092562642.1">
    <property type="nucleotide sequence ID" value="NZ_FNQV01000004.1"/>
</dbReference>
<protein>
    <submittedName>
        <fullName evidence="2">Uncharacterized protein</fullName>
    </submittedName>
</protein>
<keyword evidence="1" id="KW-0812">Transmembrane</keyword>
<reference evidence="3" key="1">
    <citation type="submission" date="2016-10" db="EMBL/GenBank/DDBJ databases">
        <authorList>
            <person name="Varghese N."/>
            <person name="Submissions S."/>
        </authorList>
    </citation>
    <scope>NUCLEOTIDE SEQUENCE [LARGE SCALE GENOMIC DNA]</scope>
    <source>
        <strain evidence="3">KPR-1</strain>
    </source>
</reference>
<organism evidence="2 3">
    <name type="scientific">Bowdeniella nasicola</name>
    <dbReference type="NCBI Taxonomy" id="208480"/>
    <lineage>
        <taxon>Bacteria</taxon>
        <taxon>Bacillati</taxon>
        <taxon>Actinomycetota</taxon>
        <taxon>Actinomycetes</taxon>
        <taxon>Actinomycetales</taxon>
        <taxon>Actinomycetaceae</taxon>
        <taxon>Bowdeniella</taxon>
    </lineage>
</organism>
<proteinExistence type="predicted"/>
<keyword evidence="1" id="KW-0472">Membrane</keyword>
<evidence type="ECO:0000313" key="3">
    <source>
        <dbReference type="Proteomes" id="UP000199288"/>
    </source>
</evidence>
<dbReference type="Proteomes" id="UP000199288">
    <property type="component" value="Unassembled WGS sequence"/>
</dbReference>